<reference evidence="2 3" key="1">
    <citation type="submission" date="2014-03" db="EMBL/GenBank/DDBJ databases">
        <title>Draft genome of the hookworm Oesophagostomum dentatum.</title>
        <authorList>
            <person name="Mitreva M."/>
        </authorList>
    </citation>
    <scope>NUCLEOTIDE SEQUENCE [LARGE SCALE GENOMIC DNA]</scope>
    <source>
        <strain evidence="2 3">OD-Hann</strain>
    </source>
</reference>
<name>A0A0B1SW31_OESDE</name>
<proteinExistence type="predicted"/>
<evidence type="ECO:0000256" key="1">
    <source>
        <dbReference type="SAM" id="MobiDB-lite"/>
    </source>
</evidence>
<dbReference type="OrthoDB" id="5828470at2759"/>
<keyword evidence="3" id="KW-1185">Reference proteome</keyword>
<accession>A0A0B1SW31</accession>
<evidence type="ECO:0000313" key="2">
    <source>
        <dbReference type="EMBL" id="KHJ88101.1"/>
    </source>
</evidence>
<dbReference type="Proteomes" id="UP000053660">
    <property type="component" value="Unassembled WGS sequence"/>
</dbReference>
<organism evidence="2 3">
    <name type="scientific">Oesophagostomum dentatum</name>
    <name type="common">Nodular worm</name>
    <dbReference type="NCBI Taxonomy" id="61180"/>
    <lineage>
        <taxon>Eukaryota</taxon>
        <taxon>Metazoa</taxon>
        <taxon>Ecdysozoa</taxon>
        <taxon>Nematoda</taxon>
        <taxon>Chromadorea</taxon>
        <taxon>Rhabditida</taxon>
        <taxon>Rhabditina</taxon>
        <taxon>Rhabditomorpha</taxon>
        <taxon>Strongyloidea</taxon>
        <taxon>Strongylidae</taxon>
        <taxon>Oesophagostomum</taxon>
    </lineage>
</organism>
<gene>
    <name evidence="2" type="ORF">OESDEN_12109</name>
</gene>
<protein>
    <submittedName>
        <fullName evidence="2">Uncharacterized protein</fullName>
    </submittedName>
</protein>
<feature type="compositionally biased region" description="Polar residues" evidence="1">
    <location>
        <begin position="31"/>
        <end position="41"/>
    </location>
</feature>
<evidence type="ECO:0000313" key="3">
    <source>
        <dbReference type="Proteomes" id="UP000053660"/>
    </source>
</evidence>
<feature type="region of interest" description="Disordered" evidence="1">
    <location>
        <begin position="1"/>
        <end position="41"/>
    </location>
</feature>
<sequence length="83" mass="9003">MPCCRGSFPPPASQNSPGRGRGSLPLESAETKTSLYTTSDSNNDAISEYLALRFFAVNTSKLQNFARPADLSSLDDARQFSLE</sequence>
<dbReference type="EMBL" id="KN556441">
    <property type="protein sequence ID" value="KHJ88101.1"/>
    <property type="molecule type" value="Genomic_DNA"/>
</dbReference>
<dbReference type="AlphaFoldDB" id="A0A0B1SW31"/>